<organism evidence="9 10">
    <name type="scientific">Oerskovia rustica</name>
    <dbReference type="NCBI Taxonomy" id="2762237"/>
    <lineage>
        <taxon>Bacteria</taxon>
        <taxon>Bacillati</taxon>
        <taxon>Actinomycetota</taxon>
        <taxon>Actinomycetes</taxon>
        <taxon>Micrococcales</taxon>
        <taxon>Cellulomonadaceae</taxon>
        <taxon>Oerskovia</taxon>
    </lineage>
</organism>
<feature type="transmembrane region" description="Helical" evidence="7">
    <location>
        <begin position="492"/>
        <end position="509"/>
    </location>
</feature>
<dbReference type="PANTHER" id="PTHR34820">
    <property type="entry name" value="INNER MEMBRANE PROTEIN YEBZ"/>
    <property type="match status" value="1"/>
</dbReference>
<feature type="transmembrane region" description="Helical" evidence="7">
    <location>
        <begin position="558"/>
        <end position="582"/>
    </location>
</feature>
<keyword evidence="3 7" id="KW-0812">Transmembrane</keyword>
<name>A0ABR8RUY0_9CELL</name>
<feature type="transmembrane region" description="Helical" evidence="7">
    <location>
        <begin position="314"/>
        <end position="332"/>
    </location>
</feature>
<dbReference type="InterPro" id="IPR019108">
    <property type="entry name" value="Caa3_assmbl_CtaG-rel"/>
</dbReference>
<feature type="transmembrane region" description="Helical" evidence="7">
    <location>
        <begin position="638"/>
        <end position="662"/>
    </location>
</feature>
<feature type="transmembrane region" description="Helical" evidence="7">
    <location>
        <begin position="427"/>
        <end position="449"/>
    </location>
</feature>
<dbReference type="PANTHER" id="PTHR34820:SF4">
    <property type="entry name" value="INNER MEMBRANE PROTEIN YEBZ"/>
    <property type="match status" value="1"/>
</dbReference>
<comment type="subcellular location">
    <subcellularLocation>
        <location evidence="1">Cell membrane</location>
        <topology evidence="1">Multi-pass membrane protein</topology>
    </subcellularLocation>
</comment>
<dbReference type="Proteomes" id="UP000641803">
    <property type="component" value="Unassembled WGS sequence"/>
</dbReference>
<comment type="caution">
    <text evidence="9">The sequence shown here is derived from an EMBL/GenBank/DDBJ whole genome shotgun (WGS) entry which is preliminary data.</text>
</comment>
<evidence type="ECO:0000256" key="1">
    <source>
        <dbReference type="ARBA" id="ARBA00004651"/>
    </source>
</evidence>
<gene>
    <name evidence="9" type="ORF">H9652_13670</name>
</gene>
<dbReference type="EMBL" id="JACSQQ010000023">
    <property type="protein sequence ID" value="MBD7951447.1"/>
    <property type="molecule type" value="Genomic_DNA"/>
</dbReference>
<dbReference type="InterPro" id="IPR008457">
    <property type="entry name" value="Cu-R_CopD_dom"/>
</dbReference>
<evidence type="ECO:0000259" key="8">
    <source>
        <dbReference type="Pfam" id="PF05425"/>
    </source>
</evidence>
<dbReference type="Pfam" id="PF09678">
    <property type="entry name" value="Caa3_CtaG"/>
    <property type="match status" value="1"/>
</dbReference>
<feature type="compositionally biased region" description="Basic and acidic residues" evidence="6">
    <location>
        <begin position="32"/>
        <end position="47"/>
    </location>
</feature>
<evidence type="ECO:0000256" key="3">
    <source>
        <dbReference type="ARBA" id="ARBA00022692"/>
    </source>
</evidence>
<feature type="domain" description="Copper resistance protein D" evidence="8">
    <location>
        <begin position="308"/>
        <end position="379"/>
    </location>
</feature>
<evidence type="ECO:0000256" key="7">
    <source>
        <dbReference type="SAM" id="Phobius"/>
    </source>
</evidence>
<evidence type="ECO:0000313" key="10">
    <source>
        <dbReference type="Proteomes" id="UP000641803"/>
    </source>
</evidence>
<feature type="transmembrane region" description="Helical" evidence="7">
    <location>
        <begin position="205"/>
        <end position="225"/>
    </location>
</feature>
<feature type="transmembrane region" description="Helical" evidence="7">
    <location>
        <begin position="603"/>
        <end position="626"/>
    </location>
</feature>
<dbReference type="Pfam" id="PF05425">
    <property type="entry name" value="CopD"/>
    <property type="match status" value="1"/>
</dbReference>
<reference evidence="9 10" key="1">
    <citation type="submission" date="2020-08" db="EMBL/GenBank/DDBJ databases">
        <title>A Genomic Blueprint of the Chicken Gut Microbiome.</title>
        <authorList>
            <person name="Gilroy R."/>
            <person name="Ravi A."/>
            <person name="Getino M."/>
            <person name="Pursley I."/>
            <person name="Horton D.L."/>
            <person name="Alikhan N.-F."/>
            <person name="Baker D."/>
            <person name="Gharbi K."/>
            <person name="Hall N."/>
            <person name="Watson M."/>
            <person name="Adriaenssens E.M."/>
            <person name="Foster-Nyarko E."/>
            <person name="Jarju S."/>
            <person name="Secka A."/>
            <person name="Antonio M."/>
            <person name="Oren A."/>
            <person name="Chaudhuri R."/>
            <person name="La Ragione R.M."/>
            <person name="Hildebrand F."/>
            <person name="Pallen M.J."/>
        </authorList>
    </citation>
    <scope>NUCLEOTIDE SEQUENCE [LARGE SCALE GENOMIC DNA]</scope>
    <source>
        <strain evidence="9 10">Sa4CUA1</strain>
    </source>
</reference>
<evidence type="ECO:0000256" key="4">
    <source>
        <dbReference type="ARBA" id="ARBA00022989"/>
    </source>
</evidence>
<feature type="transmembrane region" description="Helical" evidence="7">
    <location>
        <begin position="86"/>
        <end position="109"/>
    </location>
</feature>
<feature type="transmembrane region" description="Helical" evidence="7">
    <location>
        <begin position="164"/>
        <end position="185"/>
    </location>
</feature>
<evidence type="ECO:0000256" key="5">
    <source>
        <dbReference type="ARBA" id="ARBA00023136"/>
    </source>
</evidence>
<keyword evidence="10" id="KW-1185">Reference proteome</keyword>
<keyword evidence="4 7" id="KW-1133">Transmembrane helix</keyword>
<dbReference type="InterPro" id="IPR032694">
    <property type="entry name" value="CopC/D"/>
</dbReference>
<feature type="transmembrane region" description="Helical" evidence="7">
    <location>
        <begin position="232"/>
        <end position="253"/>
    </location>
</feature>
<feature type="transmembrane region" description="Helical" evidence="7">
    <location>
        <begin position="344"/>
        <end position="364"/>
    </location>
</feature>
<sequence length="783" mass="82032">MPAGASRRGAWSTGEARGEVPVEAHGAALTAVRRESTTRGEYRDDPHAAYPGRVTATAPRSTSGTAPDRAAQAPGRGVVDAPRNPWWLVLSGPAAVVVAILSVVAAGAFSGAFQPLAGFADPGAVARWGLPISTTLTELAIALTIGSLVLAACVLPAGPPLRKALGVAGAASAVWAVLTVVQTILRYSVLSSMPVTSVGFGEQLAAFVTQISLGRSLLGVIVVAALTSACAFAVRTATGALWTALLALSALAFQANTGHTAGAASHELAISSMFLHLGGAALWIGGLGVLAIVRLRGGLDRTAFAYSVSRYSSIAGWSFVAVAVSGVANAWIRLGGVAGLSTDYGVLILTKIGLIVVLGAIGFAHRELVVRRLQGVGGPIRGPRTTATSPGTTTAVGEPGVAGGSAVGQKNGKGGPQAAAEKAATWLFWRLVAVELLVMGAVSGVAVALGSTAPPVPDEPIALPTPAEIVTGHPLPPEPDLGRWFSEWRWDLLPAFACVAALVVYLRWVRRLAQRGDRWPLGRTVSWCAGIVVLFWVTNGGPAVYGHVLFSAHMVQHMVLAMVVPIFLVLAAPVTLLLRAVPVRKDGSRGPREWVLALVTSKWGQFFANPIVAAVNFAGSMIVFYYTPAFELAMTTYVGHLVMLLHFTLAGYLFANALVGIDPGPHRPGWPQRLLLLLVTMAFHAFFGVSLTTGTQLLVPEWFGLMGHDWGITAIADQQRGGGVAWGIGELPTLSLAIVVAVMWARSDEKDAKRRDRRVDQVGDVEMDEYNKMLAKMAEQDKD</sequence>
<proteinExistence type="predicted"/>
<feature type="transmembrane region" description="Helical" evidence="7">
    <location>
        <begin position="139"/>
        <end position="157"/>
    </location>
</feature>
<evidence type="ECO:0000313" key="9">
    <source>
        <dbReference type="EMBL" id="MBD7951447.1"/>
    </source>
</evidence>
<evidence type="ECO:0000256" key="2">
    <source>
        <dbReference type="ARBA" id="ARBA00022475"/>
    </source>
</evidence>
<feature type="region of interest" description="Disordered" evidence="6">
    <location>
        <begin position="1"/>
        <end position="77"/>
    </location>
</feature>
<feature type="transmembrane region" description="Helical" evidence="7">
    <location>
        <begin position="273"/>
        <end position="293"/>
    </location>
</feature>
<protein>
    <submittedName>
        <fullName evidence="9">Bifunctional copper resistance protein CopD/cytochrome c oxidase assembly protein</fullName>
    </submittedName>
</protein>
<feature type="transmembrane region" description="Helical" evidence="7">
    <location>
        <begin position="724"/>
        <end position="745"/>
    </location>
</feature>
<feature type="transmembrane region" description="Helical" evidence="7">
    <location>
        <begin position="521"/>
        <end position="538"/>
    </location>
</feature>
<feature type="transmembrane region" description="Helical" evidence="7">
    <location>
        <begin position="674"/>
        <end position="699"/>
    </location>
</feature>
<evidence type="ECO:0000256" key="6">
    <source>
        <dbReference type="SAM" id="MobiDB-lite"/>
    </source>
</evidence>
<keyword evidence="2" id="KW-1003">Cell membrane</keyword>
<keyword evidence="5 7" id="KW-0472">Membrane</keyword>
<accession>A0ABR8RUY0</accession>